<dbReference type="OMA" id="QISSAHW"/>
<keyword evidence="4 7" id="KW-1133">Transmembrane helix</keyword>
<dbReference type="PANTHER" id="PTHR12385">
    <property type="entry name" value="CHOLINE TRANSPORTER-LIKE (SLC FAMILY 44)"/>
    <property type="match status" value="1"/>
</dbReference>
<evidence type="ECO:0000256" key="7">
    <source>
        <dbReference type="RuleBase" id="RU368066"/>
    </source>
</evidence>
<comment type="subcellular location">
    <subcellularLocation>
        <location evidence="7">Cell membrane</location>
        <topology evidence="7">Multi-pass membrane protein</topology>
    </subcellularLocation>
    <subcellularLocation>
        <location evidence="1">Membrane</location>
        <topology evidence="1">Multi-pass membrane protein</topology>
    </subcellularLocation>
</comment>
<evidence type="ECO:0000256" key="5">
    <source>
        <dbReference type="ARBA" id="ARBA00023136"/>
    </source>
</evidence>
<reference evidence="8 9" key="1">
    <citation type="submission" date="2011-07" db="EMBL/GenBank/DDBJ databases">
        <authorList>
            <person name="Coyne R."/>
            <person name="Brami D."/>
            <person name="Johnson J."/>
            <person name="Hostetler J."/>
            <person name="Hannick L."/>
            <person name="Clark T."/>
            <person name="Cassidy-Hanley D."/>
            <person name="Inman J."/>
        </authorList>
    </citation>
    <scope>NUCLEOTIDE SEQUENCE [LARGE SCALE GENOMIC DNA]</scope>
    <source>
        <strain evidence="8 9">G5</strain>
    </source>
</reference>
<comment type="similarity">
    <text evidence="2 7">Belongs to the CTL (choline transporter-like) family.</text>
</comment>
<dbReference type="RefSeq" id="XP_004039278.1">
    <property type="nucleotide sequence ID" value="XM_004039230.1"/>
</dbReference>
<dbReference type="InterPro" id="IPR007603">
    <property type="entry name" value="Choline_transptr-like"/>
</dbReference>
<dbReference type="GO" id="GO:0005886">
    <property type="term" value="C:plasma membrane"/>
    <property type="evidence" value="ECO:0007669"/>
    <property type="project" value="UniProtKB-SubCell"/>
</dbReference>
<evidence type="ECO:0000256" key="3">
    <source>
        <dbReference type="ARBA" id="ARBA00022692"/>
    </source>
</evidence>
<feature type="transmembrane region" description="Helical" evidence="7">
    <location>
        <begin position="214"/>
        <end position="233"/>
    </location>
</feature>
<feature type="transmembrane region" description="Helical" evidence="7">
    <location>
        <begin position="43"/>
        <end position="64"/>
    </location>
</feature>
<feature type="transmembrane region" description="Helical" evidence="7">
    <location>
        <begin position="306"/>
        <end position="326"/>
    </location>
</feature>
<dbReference type="GO" id="GO:0022857">
    <property type="term" value="F:transmembrane transporter activity"/>
    <property type="evidence" value="ECO:0007669"/>
    <property type="project" value="UniProtKB-UniRule"/>
</dbReference>
<evidence type="ECO:0000256" key="2">
    <source>
        <dbReference type="ARBA" id="ARBA00007168"/>
    </source>
</evidence>
<keyword evidence="6" id="KW-0325">Glycoprotein</keyword>
<name>G0QLC8_ICHMU</name>
<feature type="transmembrane region" description="Helical" evidence="7">
    <location>
        <begin position="253"/>
        <end position="273"/>
    </location>
</feature>
<feature type="transmembrane region" description="Helical" evidence="7">
    <location>
        <begin position="399"/>
        <end position="426"/>
    </location>
</feature>
<dbReference type="GO" id="GO:0016491">
    <property type="term" value="F:oxidoreductase activity"/>
    <property type="evidence" value="ECO:0007669"/>
    <property type="project" value="UniProtKB-KW"/>
</dbReference>
<accession>G0QLC8</accession>
<evidence type="ECO:0000256" key="6">
    <source>
        <dbReference type="ARBA" id="ARBA00023180"/>
    </source>
</evidence>
<dbReference type="PANTHER" id="PTHR12385:SF14">
    <property type="entry name" value="CHOLINE TRANSPORTER-LIKE 2"/>
    <property type="match status" value="1"/>
</dbReference>
<dbReference type="eggNOG" id="KOG1362">
    <property type="taxonomic scope" value="Eukaryota"/>
</dbReference>
<dbReference type="OrthoDB" id="420519at2759"/>
<evidence type="ECO:0000256" key="1">
    <source>
        <dbReference type="ARBA" id="ARBA00004141"/>
    </source>
</evidence>
<organism evidence="8 9">
    <name type="scientific">Ichthyophthirius multifiliis</name>
    <name type="common">White spot disease agent</name>
    <name type="synonym">Ich</name>
    <dbReference type="NCBI Taxonomy" id="5932"/>
    <lineage>
        <taxon>Eukaryota</taxon>
        <taxon>Sar</taxon>
        <taxon>Alveolata</taxon>
        <taxon>Ciliophora</taxon>
        <taxon>Intramacronucleata</taxon>
        <taxon>Oligohymenophorea</taxon>
        <taxon>Hymenostomatida</taxon>
        <taxon>Ophryoglenina</taxon>
        <taxon>Ichthyophthirius</taxon>
    </lineage>
</organism>
<dbReference type="Pfam" id="PF04515">
    <property type="entry name" value="Choline_transpo"/>
    <property type="match status" value="1"/>
</dbReference>
<evidence type="ECO:0000256" key="4">
    <source>
        <dbReference type="ARBA" id="ARBA00022989"/>
    </source>
</evidence>
<protein>
    <recommendedName>
        <fullName evidence="7">Choline transporter-like protein</fullName>
    </recommendedName>
</protein>
<dbReference type="GeneID" id="14910168"/>
<feature type="transmembrane region" description="Helical" evidence="7">
    <location>
        <begin position="187"/>
        <end position="207"/>
    </location>
</feature>
<dbReference type="InParanoid" id="G0QLC8"/>
<dbReference type="Proteomes" id="UP000008983">
    <property type="component" value="Unassembled WGS sequence"/>
</dbReference>
<feature type="transmembrane region" description="Helical" evidence="7">
    <location>
        <begin position="554"/>
        <end position="577"/>
    </location>
</feature>
<evidence type="ECO:0000313" key="9">
    <source>
        <dbReference type="Proteomes" id="UP000008983"/>
    </source>
</evidence>
<keyword evidence="3 7" id="KW-0812">Transmembrane</keyword>
<keyword evidence="9" id="KW-1185">Reference proteome</keyword>
<feature type="transmembrane region" description="Helical" evidence="7">
    <location>
        <begin position="347"/>
        <end position="379"/>
    </location>
</feature>
<keyword evidence="8" id="KW-0560">Oxidoreductase</keyword>
<proteinExistence type="inferred from homology"/>
<comment type="function">
    <text evidence="7">Choline transporter.</text>
</comment>
<sequence length="626" mass="71690">MTSQISQKSYKYKENDPQYIGEKQNLDRNLIHGPKQNRMPTNCLCAIIYIAFLSGIIVAAIFAFKEGSPYKYSYPSDSDGNICGIDQGYKDYKYVLLLDEGMKNSVCVEECTKEVKLNGKYAAIKCKANSKIKTNTLGECLVSENNMVKSKKYVNACVSLQKENELQKILQPQEDFQKNLSDFQKSWPIMLFSLCVSLILSYIYIGFMKKYSTCLTWSCILIIISSFFVFGGLCVTDKYKDVLLKQNQNQKQMQLIGIASIFLGSICLLYIICKCNRIRMGVALLGCSSNFISDVCSILILPLILWIIYVLILVFLGTACVWAYGIGKYTKDQGPYESYEYSVNRNIYLIFIFGFVWISEFMANYAYFIISSCTSIWYFKRNQQNQLEGNIKSSLKFGFYHFGSIAYCSLILPIFSILGVLFSLFYKCGKKFQKKKQEKEIVQSQQDRQFEEKSKDISDNCKNCCICCSDYYEAKIRFVQKSGIIEMAFAGKDFIKSCYDSYYLQKRNSQYYSSLLGLSQLMLLLGKLFIACTSTFICYIILSDHIQYKNDLYSPFLPTICVAYASFTIGNIFVSVFSSSSDTILQIYCVDEELHNEIKEKSTNVPPQLIQFLENFGIQQKGEAKT</sequence>
<evidence type="ECO:0000313" key="8">
    <source>
        <dbReference type="EMBL" id="EGR33974.1"/>
    </source>
</evidence>
<feature type="transmembrane region" description="Helical" evidence="7">
    <location>
        <begin position="280"/>
        <end position="300"/>
    </location>
</feature>
<keyword evidence="5 7" id="KW-0472">Membrane</keyword>
<dbReference type="STRING" id="857967.G0QLC8"/>
<dbReference type="AlphaFoldDB" id="G0QLC8"/>
<dbReference type="EMBL" id="GL983246">
    <property type="protein sequence ID" value="EGR33974.1"/>
    <property type="molecule type" value="Genomic_DNA"/>
</dbReference>
<feature type="transmembrane region" description="Helical" evidence="7">
    <location>
        <begin position="515"/>
        <end position="542"/>
    </location>
</feature>
<gene>
    <name evidence="8" type="ORF">IMG5_028920</name>
</gene>